<gene>
    <name evidence="1" type="ORF">SAMN04489793_2974</name>
</gene>
<dbReference type="OrthoDB" id="4762026at2"/>
<accession>A0A1H4UR71</accession>
<keyword evidence="2" id="KW-1185">Reference proteome</keyword>
<dbReference type="AlphaFoldDB" id="A0A1H4UR71"/>
<dbReference type="Proteomes" id="UP000182241">
    <property type="component" value="Unassembled WGS sequence"/>
</dbReference>
<name>A0A1H4UR71_TSUTY</name>
<evidence type="ECO:0000313" key="2">
    <source>
        <dbReference type="Proteomes" id="UP000182241"/>
    </source>
</evidence>
<organism evidence="1 2">
    <name type="scientific">Tsukamurella tyrosinosolvens</name>
    <dbReference type="NCBI Taxonomy" id="57704"/>
    <lineage>
        <taxon>Bacteria</taxon>
        <taxon>Bacillati</taxon>
        <taxon>Actinomycetota</taxon>
        <taxon>Actinomycetes</taxon>
        <taxon>Mycobacteriales</taxon>
        <taxon>Tsukamurellaceae</taxon>
        <taxon>Tsukamurella</taxon>
    </lineage>
</organism>
<dbReference type="RefSeq" id="WP_068740045.1">
    <property type="nucleotide sequence ID" value="NZ_FNSA01000003.1"/>
</dbReference>
<protein>
    <submittedName>
        <fullName evidence="1">Uncharacterized protein</fullName>
    </submittedName>
</protein>
<sequence length="72" mass="7954">MKIEVVHQRYSDGDCSIGVFVDGVRVEFEEYTADFGASENQAEFEENRQFALEQAASSSAAVRDAINKAFGD</sequence>
<proteinExistence type="predicted"/>
<evidence type="ECO:0000313" key="1">
    <source>
        <dbReference type="EMBL" id="SEC70781.1"/>
    </source>
</evidence>
<reference evidence="2" key="1">
    <citation type="submission" date="2016-10" db="EMBL/GenBank/DDBJ databases">
        <authorList>
            <person name="Varghese N."/>
            <person name="Submissions S."/>
        </authorList>
    </citation>
    <scope>NUCLEOTIDE SEQUENCE [LARGE SCALE GENOMIC DNA]</scope>
    <source>
        <strain evidence="2">DSM 44234</strain>
    </source>
</reference>
<dbReference type="EMBL" id="FNSA01000003">
    <property type="protein sequence ID" value="SEC70781.1"/>
    <property type="molecule type" value="Genomic_DNA"/>
</dbReference>